<dbReference type="SUPFAM" id="SSF54928">
    <property type="entry name" value="RNA-binding domain, RBD"/>
    <property type="match status" value="1"/>
</dbReference>
<feature type="compositionally biased region" description="Basic residues" evidence="3">
    <location>
        <begin position="17"/>
        <end position="26"/>
    </location>
</feature>
<evidence type="ECO:0000259" key="4">
    <source>
        <dbReference type="PROSITE" id="PS50102"/>
    </source>
</evidence>
<keyword evidence="1 2" id="KW-0694">RNA-binding</keyword>
<dbReference type="PROSITE" id="PS50102">
    <property type="entry name" value="RRM"/>
    <property type="match status" value="1"/>
</dbReference>
<organism evidence="5 6">
    <name type="scientific">Polytolypa hystricis (strain UAMH7299)</name>
    <dbReference type="NCBI Taxonomy" id="1447883"/>
    <lineage>
        <taxon>Eukaryota</taxon>
        <taxon>Fungi</taxon>
        <taxon>Dikarya</taxon>
        <taxon>Ascomycota</taxon>
        <taxon>Pezizomycotina</taxon>
        <taxon>Eurotiomycetes</taxon>
        <taxon>Eurotiomycetidae</taxon>
        <taxon>Onygenales</taxon>
        <taxon>Onygenales incertae sedis</taxon>
        <taxon>Polytolypa</taxon>
    </lineage>
</organism>
<dbReference type="PANTHER" id="PTHR19965:SF35">
    <property type="entry name" value="RNA ANNEALING PROTEIN YRA1"/>
    <property type="match status" value="1"/>
</dbReference>
<reference evidence="5 6" key="1">
    <citation type="submission" date="2017-10" db="EMBL/GenBank/DDBJ databases">
        <title>Comparative genomics in systemic dimorphic fungi from Ajellomycetaceae.</title>
        <authorList>
            <person name="Munoz J.F."/>
            <person name="Mcewen J.G."/>
            <person name="Clay O.K."/>
            <person name="Cuomo C.A."/>
        </authorList>
    </citation>
    <scope>NUCLEOTIDE SEQUENCE [LARGE SCALE GENOMIC DNA]</scope>
    <source>
        <strain evidence="5 6">UAMH7299</strain>
    </source>
</reference>
<dbReference type="Pfam" id="PF00076">
    <property type="entry name" value="RRM_1"/>
    <property type="match status" value="1"/>
</dbReference>
<proteinExistence type="predicted"/>
<feature type="domain" description="RRM" evidence="4">
    <location>
        <begin position="68"/>
        <end position="146"/>
    </location>
</feature>
<dbReference type="OrthoDB" id="346839at2759"/>
<evidence type="ECO:0000256" key="1">
    <source>
        <dbReference type="ARBA" id="ARBA00022884"/>
    </source>
</evidence>
<dbReference type="AlphaFoldDB" id="A0A2B7Y5L1"/>
<evidence type="ECO:0000313" key="6">
    <source>
        <dbReference type="Proteomes" id="UP000224634"/>
    </source>
</evidence>
<dbReference type="EMBL" id="PDNA01000073">
    <property type="protein sequence ID" value="PGH16485.1"/>
    <property type="molecule type" value="Genomic_DNA"/>
</dbReference>
<dbReference type="InterPro" id="IPR051229">
    <property type="entry name" value="ALYREF_mRNA_export"/>
</dbReference>
<feature type="compositionally biased region" description="Basic residues" evidence="3">
    <location>
        <begin position="180"/>
        <end position="197"/>
    </location>
</feature>
<dbReference type="SMART" id="SM00360">
    <property type="entry name" value="RRM"/>
    <property type="match status" value="1"/>
</dbReference>
<sequence>MSSKLDKSLDEIANSRRASRRTRRRDPRNTKAGGAMAAPIGGVRKSTRINKPISKAIPTAPSHGSPESKIMVSGLPADVDEANIKEYFHKSAGPVKKVILTYNQNGTSRGIASITFVRPDTAARAAKELNGLLIDKRPIKVEVVLDASRAPAPPAVKPLNERASQPKAQPKPVSAARSAAAKRGRTRRGRNANRPKPKTAEELDAEMADYFTESPAVAAAPTNGAAVQQAANGDVGMDEISVLNAFVQKQLGIVARLG</sequence>
<name>A0A2B7Y5L1_POLH7</name>
<feature type="region of interest" description="Disordered" evidence="3">
    <location>
        <begin position="151"/>
        <end position="202"/>
    </location>
</feature>
<dbReference type="InterPro" id="IPR012677">
    <property type="entry name" value="Nucleotide-bd_a/b_plait_sf"/>
</dbReference>
<dbReference type="PANTHER" id="PTHR19965">
    <property type="entry name" value="RNA AND EXPORT FACTOR BINDING PROTEIN"/>
    <property type="match status" value="1"/>
</dbReference>
<protein>
    <recommendedName>
        <fullName evidence="4">RRM domain-containing protein</fullName>
    </recommendedName>
</protein>
<dbReference type="Proteomes" id="UP000224634">
    <property type="component" value="Unassembled WGS sequence"/>
</dbReference>
<dbReference type="STRING" id="1447883.A0A2B7Y5L1"/>
<keyword evidence="6" id="KW-1185">Reference proteome</keyword>
<dbReference type="InterPro" id="IPR000504">
    <property type="entry name" value="RRM_dom"/>
</dbReference>
<dbReference type="Pfam" id="PF13865">
    <property type="entry name" value="FoP_duplication"/>
    <property type="match status" value="1"/>
</dbReference>
<comment type="caution">
    <text evidence="5">The sequence shown here is derived from an EMBL/GenBank/DDBJ whole genome shotgun (WGS) entry which is preliminary data.</text>
</comment>
<accession>A0A2B7Y5L1</accession>
<dbReference type="GO" id="GO:0005634">
    <property type="term" value="C:nucleus"/>
    <property type="evidence" value="ECO:0007669"/>
    <property type="project" value="TreeGrafter"/>
</dbReference>
<dbReference type="InterPro" id="IPR035979">
    <property type="entry name" value="RBD_domain_sf"/>
</dbReference>
<evidence type="ECO:0000256" key="2">
    <source>
        <dbReference type="PROSITE-ProRule" id="PRU00176"/>
    </source>
</evidence>
<evidence type="ECO:0000313" key="5">
    <source>
        <dbReference type="EMBL" id="PGH16485.1"/>
    </source>
</evidence>
<feature type="region of interest" description="Disordered" evidence="3">
    <location>
        <begin position="1"/>
        <end position="50"/>
    </location>
</feature>
<feature type="compositionally biased region" description="Basic and acidic residues" evidence="3">
    <location>
        <begin position="1"/>
        <end position="14"/>
    </location>
</feature>
<dbReference type="Gene3D" id="3.30.70.330">
    <property type="match status" value="1"/>
</dbReference>
<evidence type="ECO:0000256" key="3">
    <source>
        <dbReference type="SAM" id="MobiDB-lite"/>
    </source>
</evidence>
<dbReference type="InterPro" id="IPR025715">
    <property type="entry name" value="FoP_C"/>
</dbReference>
<dbReference type="GO" id="GO:0003729">
    <property type="term" value="F:mRNA binding"/>
    <property type="evidence" value="ECO:0007669"/>
    <property type="project" value="TreeGrafter"/>
</dbReference>
<gene>
    <name evidence="5" type="ORF">AJ80_05170</name>
</gene>
<dbReference type="SMART" id="SM01218">
    <property type="entry name" value="FoP_duplication"/>
    <property type="match status" value="1"/>
</dbReference>